<name>A0ABT9AIK4_9BACT</name>
<evidence type="ECO:0000313" key="2">
    <source>
        <dbReference type="Proteomes" id="UP001167796"/>
    </source>
</evidence>
<comment type="caution">
    <text evidence="1">The sequence shown here is derived from an EMBL/GenBank/DDBJ whole genome shotgun (WGS) entry which is preliminary data.</text>
</comment>
<organism evidence="1 2">
    <name type="scientific">Hymenobacter mellowenesis</name>
    <dbReference type="NCBI Taxonomy" id="3063995"/>
    <lineage>
        <taxon>Bacteria</taxon>
        <taxon>Pseudomonadati</taxon>
        <taxon>Bacteroidota</taxon>
        <taxon>Cytophagia</taxon>
        <taxon>Cytophagales</taxon>
        <taxon>Hymenobacteraceae</taxon>
        <taxon>Hymenobacter</taxon>
    </lineage>
</organism>
<reference evidence="1" key="1">
    <citation type="submission" date="2023-07" db="EMBL/GenBank/DDBJ databases">
        <authorList>
            <person name="Kim M.K."/>
        </authorList>
    </citation>
    <scope>NUCLEOTIDE SEQUENCE</scope>
    <source>
        <strain evidence="1">M29</strain>
    </source>
</reference>
<accession>A0ABT9AIK4</accession>
<keyword evidence="2" id="KW-1185">Reference proteome</keyword>
<proteinExistence type="predicted"/>
<dbReference type="Proteomes" id="UP001167796">
    <property type="component" value="Unassembled WGS sequence"/>
</dbReference>
<dbReference type="RefSeq" id="WP_305013880.1">
    <property type="nucleotide sequence ID" value="NZ_JAUQSX010000015.1"/>
</dbReference>
<sequence length="104" mass="11705">MATPTNFKETTRKQAEFRRQKAPFSKLKTEAEKIEFLANAEPFAREFWNLETGGKIAWWPTLASIPFMNTEYGEGFKTPEEAYAKAVELKAEFAAKLAALPTAG</sequence>
<gene>
    <name evidence="1" type="ORF">Q5H92_22805</name>
</gene>
<protein>
    <submittedName>
        <fullName evidence="1">Uncharacterized protein</fullName>
    </submittedName>
</protein>
<dbReference type="EMBL" id="JAUQSX010000015">
    <property type="protein sequence ID" value="MDO7849212.1"/>
    <property type="molecule type" value="Genomic_DNA"/>
</dbReference>
<evidence type="ECO:0000313" key="1">
    <source>
        <dbReference type="EMBL" id="MDO7849212.1"/>
    </source>
</evidence>